<dbReference type="EMBL" id="PJQM01002136">
    <property type="protein sequence ID" value="RCH97854.1"/>
    <property type="molecule type" value="Genomic_DNA"/>
</dbReference>
<evidence type="ECO:0000256" key="2">
    <source>
        <dbReference type="SAM" id="MobiDB-lite"/>
    </source>
</evidence>
<dbReference type="Proteomes" id="UP000253551">
    <property type="component" value="Unassembled WGS sequence"/>
</dbReference>
<gene>
    <name evidence="3" type="ORF">CU098_006982</name>
</gene>
<reference evidence="3 4" key="1">
    <citation type="journal article" date="2018" name="G3 (Bethesda)">
        <title>Phylogenetic and Phylogenomic Definition of Rhizopus Species.</title>
        <authorList>
            <person name="Gryganskyi A.P."/>
            <person name="Golan J."/>
            <person name="Dolatabadi S."/>
            <person name="Mondo S."/>
            <person name="Robb S."/>
            <person name="Idnurm A."/>
            <person name="Muszewska A."/>
            <person name="Steczkiewicz K."/>
            <person name="Masonjones S."/>
            <person name="Liao H.L."/>
            <person name="Gajdeczka M.T."/>
            <person name="Anike F."/>
            <person name="Vuek A."/>
            <person name="Anishchenko I.M."/>
            <person name="Voigt K."/>
            <person name="de Hoog G.S."/>
            <person name="Smith M.E."/>
            <person name="Heitman J."/>
            <person name="Vilgalys R."/>
            <person name="Stajich J.E."/>
        </authorList>
    </citation>
    <scope>NUCLEOTIDE SEQUENCE [LARGE SCALE GENOMIC DNA]</scope>
    <source>
        <strain evidence="3 4">LSU 92-RS-03</strain>
    </source>
</reference>
<evidence type="ECO:0000313" key="4">
    <source>
        <dbReference type="Proteomes" id="UP000253551"/>
    </source>
</evidence>
<dbReference type="OrthoDB" id="2351770at2759"/>
<proteinExistence type="predicted"/>
<keyword evidence="1" id="KW-0175">Coiled coil</keyword>
<keyword evidence="4" id="KW-1185">Reference proteome</keyword>
<comment type="caution">
    <text evidence="3">The sequence shown here is derived from an EMBL/GenBank/DDBJ whole genome shotgun (WGS) entry which is preliminary data.</text>
</comment>
<feature type="compositionally biased region" description="Basic and acidic residues" evidence="2">
    <location>
        <begin position="402"/>
        <end position="412"/>
    </location>
</feature>
<evidence type="ECO:0000256" key="1">
    <source>
        <dbReference type="SAM" id="Coils"/>
    </source>
</evidence>
<name>A0A367K6K8_RHIST</name>
<accession>A0A367K6K8</accession>
<feature type="region of interest" description="Disordered" evidence="2">
    <location>
        <begin position="103"/>
        <end position="129"/>
    </location>
</feature>
<dbReference type="AlphaFoldDB" id="A0A367K6K8"/>
<feature type="compositionally biased region" description="Basic and acidic residues" evidence="2">
    <location>
        <begin position="103"/>
        <end position="121"/>
    </location>
</feature>
<protein>
    <submittedName>
        <fullName evidence="3">Uncharacterized protein</fullName>
    </submittedName>
</protein>
<sequence length="412" mass="47588">MTEQKIHYPVNLDTAELIISLASKKQNAFKLMMSVLREIEEQTEIRRKRNMKFYQVSSIVEGIYNKEIYTHRQLSSRTTGEIKFLENDVYQLNNQRETLEKELGLHEQELNESRQYAEQRRDKKAKREKQYHSFYNVPIVAAQYKKKYVRARDKNSDAEEQMSNIRATVDSAQKAISETLKSITESQKKIESLALQKKEAEDKSNEVEDMIAELRDGQRFWSNFDKNQLPTAIKATQDFIETIQKYARKNTGGFTQIVHYESDFVKIFRLALSEYAEAENYAESRWDKIQVTFDCAKCNSTQVGWPNLDKVRTTDLLCDTCYKEARTSMILEKKLNGIIGSGRSPQMQLLSGESSLSVSSLATNNSSTSSNKSKTGFKKMFQMIKTNKRPSSTLTTNTSQDFTEHSPDLYVS</sequence>
<organism evidence="3 4">
    <name type="scientific">Rhizopus stolonifer</name>
    <name type="common">Rhizopus nigricans</name>
    <dbReference type="NCBI Taxonomy" id="4846"/>
    <lineage>
        <taxon>Eukaryota</taxon>
        <taxon>Fungi</taxon>
        <taxon>Fungi incertae sedis</taxon>
        <taxon>Mucoromycota</taxon>
        <taxon>Mucoromycotina</taxon>
        <taxon>Mucoromycetes</taxon>
        <taxon>Mucorales</taxon>
        <taxon>Mucorineae</taxon>
        <taxon>Rhizopodaceae</taxon>
        <taxon>Rhizopus</taxon>
    </lineage>
</organism>
<feature type="region of interest" description="Disordered" evidence="2">
    <location>
        <begin position="388"/>
        <end position="412"/>
    </location>
</feature>
<feature type="coiled-coil region" evidence="1">
    <location>
        <begin position="141"/>
        <end position="217"/>
    </location>
</feature>
<evidence type="ECO:0000313" key="3">
    <source>
        <dbReference type="EMBL" id="RCH97854.1"/>
    </source>
</evidence>
<feature type="compositionally biased region" description="Polar residues" evidence="2">
    <location>
        <begin position="389"/>
        <end position="401"/>
    </location>
</feature>